<dbReference type="eggNOG" id="ENOG502TIBX">
    <property type="taxonomic scope" value="Eukaryota"/>
</dbReference>
<organism evidence="2 3">
    <name type="scientific">Caenorhabditis elegans</name>
    <dbReference type="NCBI Taxonomy" id="6239"/>
    <lineage>
        <taxon>Eukaryota</taxon>
        <taxon>Metazoa</taxon>
        <taxon>Ecdysozoa</taxon>
        <taxon>Nematoda</taxon>
        <taxon>Chromadorea</taxon>
        <taxon>Rhabditida</taxon>
        <taxon>Rhabditina</taxon>
        <taxon>Rhabditomorpha</taxon>
        <taxon>Rhabditoidea</taxon>
        <taxon>Rhabditidae</taxon>
        <taxon>Peloderinae</taxon>
        <taxon>Caenorhabditis</taxon>
    </lineage>
</organism>
<dbReference type="PIR" id="T25446">
    <property type="entry name" value="T25446"/>
</dbReference>
<dbReference type="InParanoid" id="O01440"/>
<dbReference type="KEGG" id="cel:CELE_B0261.6"/>
<dbReference type="EMBL" id="BX284601">
    <property type="protein sequence ID" value="CCD61574.1"/>
    <property type="molecule type" value="Genomic_DNA"/>
</dbReference>
<dbReference type="SMR" id="O01440"/>
<dbReference type="OMA" id="VYMLRCV"/>
<name>O01440_CAEEL</name>
<dbReference type="WormBase" id="B0261.6a">
    <property type="protein sequence ID" value="CE29532"/>
    <property type="gene ID" value="WBGene00015094"/>
</dbReference>
<dbReference type="PeptideAtlas" id="O01440"/>
<dbReference type="PaxDb" id="6239-B0261.6a"/>
<dbReference type="AlphaFoldDB" id="O01440"/>
<dbReference type="UCSC" id="B0261.6b">
    <property type="organism name" value="c. elegans"/>
</dbReference>
<dbReference type="GeneID" id="172166"/>
<dbReference type="RefSeq" id="NP_001040634.1">
    <property type="nucleotide sequence ID" value="NM_001047169.2"/>
</dbReference>
<sequence length="153" mass="16443">MPRDNSSSSRRRRGSKRCPTGMSSNKTSRSTSSSSVTSSSGHGASSFSEDSSVRSVTNSVRSTRSAGSIMSMASAEASVVAPDLTIYHGDRKQSYQLADKGKMVVINRKNGVIVYMLRCVDGRRVYIEKSSEGASLILTNQRGKVIKALAGHY</sequence>
<evidence type="ECO:0000313" key="4">
    <source>
        <dbReference type="WormBase" id="B0261.6a"/>
    </source>
</evidence>
<feature type="compositionally biased region" description="Low complexity" evidence="1">
    <location>
        <begin position="21"/>
        <end position="68"/>
    </location>
</feature>
<keyword evidence="3" id="KW-1185">Reference proteome</keyword>
<protein>
    <submittedName>
        <fullName evidence="2">DUF4015 domain-containing protein</fullName>
    </submittedName>
</protein>
<dbReference type="ExpressionAtlas" id="O01440">
    <property type="expression patterns" value="baseline and differential"/>
</dbReference>
<evidence type="ECO:0000313" key="2">
    <source>
        <dbReference type="EMBL" id="CCD61574.1"/>
    </source>
</evidence>
<evidence type="ECO:0000313" key="3">
    <source>
        <dbReference type="Proteomes" id="UP000001940"/>
    </source>
</evidence>
<dbReference type="CTD" id="172166"/>
<dbReference type="HOGENOM" id="CLU_1714929_0_0_1"/>
<dbReference type="AGR" id="WB:WBGene00015094"/>
<dbReference type="OrthoDB" id="5871241at2759"/>
<dbReference type="Proteomes" id="UP000001940">
    <property type="component" value="Chromosome I"/>
</dbReference>
<dbReference type="Bgee" id="WBGene00015094">
    <property type="expression patterns" value="Expressed in adult organism and 2 other cell types or tissues"/>
</dbReference>
<gene>
    <name evidence="2 4" type="ORF">B0261.6</name>
    <name evidence="2" type="ORF">CELE_B0261.6</name>
</gene>
<reference evidence="2 3" key="1">
    <citation type="journal article" date="1998" name="Science">
        <title>Genome sequence of the nematode C. elegans: a platform for investigating biology.</title>
        <authorList>
            <consortium name="The C. elegans sequencing consortium"/>
            <person name="Sulson J.E."/>
            <person name="Waterston R."/>
        </authorList>
    </citation>
    <scope>NUCLEOTIDE SEQUENCE [LARGE SCALE GENOMIC DNA]</scope>
    <source>
        <strain evidence="2 3">Bristol N2</strain>
    </source>
</reference>
<dbReference type="STRING" id="6239.B0261.6a.1"/>
<proteinExistence type="predicted"/>
<feature type="region of interest" description="Disordered" evidence="1">
    <location>
        <begin position="1"/>
        <end position="68"/>
    </location>
</feature>
<dbReference type="FunCoup" id="O01440">
    <property type="interactions" value="173"/>
</dbReference>
<evidence type="ECO:0000256" key="1">
    <source>
        <dbReference type="SAM" id="MobiDB-lite"/>
    </source>
</evidence>
<accession>O01440</accession>